<dbReference type="EMBL" id="CP036434">
    <property type="protein sequence ID" value="QDV08084.1"/>
    <property type="molecule type" value="Genomic_DNA"/>
</dbReference>
<name>A0A518EVJ1_9BACT</name>
<reference evidence="2 3" key="1">
    <citation type="submission" date="2019-02" db="EMBL/GenBank/DDBJ databases">
        <title>Deep-cultivation of Planctomycetes and their phenomic and genomic characterization uncovers novel biology.</title>
        <authorList>
            <person name="Wiegand S."/>
            <person name="Jogler M."/>
            <person name="Boedeker C."/>
            <person name="Pinto D."/>
            <person name="Vollmers J."/>
            <person name="Rivas-Marin E."/>
            <person name="Kohn T."/>
            <person name="Peeters S.H."/>
            <person name="Heuer A."/>
            <person name="Rast P."/>
            <person name="Oberbeckmann S."/>
            <person name="Bunk B."/>
            <person name="Jeske O."/>
            <person name="Meyerdierks A."/>
            <person name="Storesund J.E."/>
            <person name="Kallscheuer N."/>
            <person name="Luecker S."/>
            <person name="Lage O.M."/>
            <person name="Pohl T."/>
            <person name="Merkel B.J."/>
            <person name="Hornburger P."/>
            <person name="Mueller R.-W."/>
            <person name="Bruemmer F."/>
            <person name="Labrenz M."/>
            <person name="Spormann A.M."/>
            <person name="Op den Camp H."/>
            <person name="Overmann J."/>
            <person name="Amann R."/>
            <person name="Jetten M.S.M."/>
            <person name="Mascher T."/>
            <person name="Medema M.H."/>
            <person name="Devos D.P."/>
            <person name="Kaster A.-K."/>
            <person name="Ovreas L."/>
            <person name="Rohde M."/>
            <person name="Galperin M.Y."/>
            <person name="Jogler C."/>
        </authorList>
    </citation>
    <scope>NUCLEOTIDE SEQUENCE [LARGE SCALE GENOMIC DNA]</scope>
    <source>
        <strain evidence="2 3">Poly30</strain>
    </source>
</reference>
<feature type="chain" id="PRO_5021864369" evidence="1">
    <location>
        <begin position="21"/>
        <end position="476"/>
    </location>
</feature>
<protein>
    <submittedName>
        <fullName evidence="2">Carbohydrate binding domain protein</fullName>
    </submittedName>
</protein>
<evidence type="ECO:0000313" key="2">
    <source>
        <dbReference type="EMBL" id="QDV08084.1"/>
    </source>
</evidence>
<dbReference type="RefSeq" id="WP_145200128.1">
    <property type="nucleotide sequence ID" value="NZ_CP036434.1"/>
</dbReference>
<sequence precursor="true">MKKTLLPTLLLACSTSLALAAPGNDLTTNGGFELGDTSSWVSFPTANSTFNVTGDSNSGAFAAELFNPDAPAGAVIKQANLGVGTVQPGDSITISFAAKGSFANGGVAFAEFFSEIAGGGTSSNQILTGGPLPLTGDWQTFCFTTTAGSDVSGGVTLQMVAATGAAAGSVAVLFIDDVSVKVSEFAANGGFEQGDTSGWQYFPTPNSTFDATMDFNTGAFGGSLNNPDMTTGAVIKQANLGVGTINPGDPINISFAAKGDFGIGSICFAEFFSEIAGGGTSANEFLSGGPLPLSTDWQTFSFSTTAGPDVSGGVTLQFAAINGAVSGSFANVSIDDVTITSGAGSTMNYCIAAPNSTGVGAVMSSTGTPGVGAQDFAIQASGLPVGSFALFMVGTESANAPSFNGRQCISNVCRLGPIFSVPASGVVSRDLPDSVYSMFGCAPPIVGTSYFFQAVYRDSVGTGGNWTDALCVQFGQ</sequence>
<dbReference type="InterPro" id="IPR008979">
    <property type="entry name" value="Galactose-bd-like_sf"/>
</dbReference>
<keyword evidence="1" id="KW-0732">Signal</keyword>
<dbReference type="SUPFAM" id="SSF49785">
    <property type="entry name" value="Galactose-binding domain-like"/>
    <property type="match status" value="2"/>
</dbReference>
<accession>A0A518EVJ1</accession>
<dbReference type="Gene3D" id="2.60.120.260">
    <property type="entry name" value="Galactose-binding domain-like"/>
    <property type="match status" value="2"/>
</dbReference>
<organism evidence="2 3">
    <name type="scientific">Saltatorellus ferox</name>
    <dbReference type="NCBI Taxonomy" id="2528018"/>
    <lineage>
        <taxon>Bacteria</taxon>
        <taxon>Pseudomonadati</taxon>
        <taxon>Planctomycetota</taxon>
        <taxon>Planctomycetia</taxon>
        <taxon>Planctomycetia incertae sedis</taxon>
        <taxon>Saltatorellus</taxon>
    </lineage>
</organism>
<dbReference type="OrthoDB" id="264044at2"/>
<evidence type="ECO:0000256" key="1">
    <source>
        <dbReference type="SAM" id="SignalP"/>
    </source>
</evidence>
<dbReference type="Proteomes" id="UP000320390">
    <property type="component" value="Chromosome"/>
</dbReference>
<evidence type="ECO:0000313" key="3">
    <source>
        <dbReference type="Proteomes" id="UP000320390"/>
    </source>
</evidence>
<keyword evidence="3" id="KW-1185">Reference proteome</keyword>
<proteinExistence type="predicted"/>
<dbReference type="AlphaFoldDB" id="A0A518EVJ1"/>
<feature type="signal peptide" evidence="1">
    <location>
        <begin position="1"/>
        <end position="20"/>
    </location>
</feature>
<gene>
    <name evidence="2" type="ORF">Poly30_36200</name>
</gene>